<dbReference type="RefSeq" id="WP_231484777.1">
    <property type="nucleotide sequence ID" value="NZ_BAAAZO010000009.1"/>
</dbReference>
<dbReference type="PANTHER" id="PTHR43646">
    <property type="entry name" value="GLYCOSYLTRANSFERASE"/>
    <property type="match status" value="1"/>
</dbReference>
<feature type="compositionally biased region" description="Polar residues" evidence="1">
    <location>
        <begin position="369"/>
        <end position="378"/>
    </location>
</feature>
<dbReference type="EMBL" id="BAAAZO010000009">
    <property type="protein sequence ID" value="GAA3626293.1"/>
    <property type="molecule type" value="Genomic_DNA"/>
</dbReference>
<dbReference type="PANTHER" id="PTHR43646:SF3">
    <property type="entry name" value="SLR1566 PROTEIN"/>
    <property type="match status" value="1"/>
</dbReference>
<reference evidence="4" key="1">
    <citation type="journal article" date="2019" name="Int. J. Syst. Evol. Microbiol.">
        <title>The Global Catalogue of Microorganisms (GCM) 10K type strain sequencing project: providing services to taxonomists for standard genome sequencing and annotation.</title>
        <authorList>
            <consortium name="The Broad Institute Genomics Platform"/>
            <consortium name="The Broad Institute Genome Sequencing Center for Infectious Disease"/>
            <person name="Wu L."/>
            <person name="Ma J."/>
        </authorList>
    </citation>
    <scope>NUCLEOTIDE SEQUENCE [LARGE SCALE GENOMIC DNA]</scope>
    <source>
        <strain evidence="4">JCM 16902</strain>
    </source>
</reference>
<dbReference type="Pfam" id="PF00535">
    <property type="entry name" value="Glycos_transf_2"/>
    <property type="match status" value="1"/>
</dbReference>
<dbReference type="SUPFAM" id="SSF53448">
    <property type="entry name" value="Nucleotide-diphospho-sugar transferases"/>
    <property type="match status" value="1"/>
</dbReference>
<feature type="domain" description="Glycosyltransferase 2-like" evidence="2">
    <location>
        <begin position="29"/>
        <end position="144"/>
    </location>
</feature>
<name>A0ABP7A7C9_9ACTN</name>
<dbReference type="Proteomes" id="UP001501074">
    <property type="component" value="Unassembled WGS sequence"/>
</dbReference>
<accession>A0ABP7A7C9</accession>
<organism evidence="3 4">
    <name type="scientific">Kineosporia mesophila</name>
    <dbReference type="NCBI Taxonomy" id="566012"/>
    <lineage>
        <taxon>Bacteria</taxon>
        <taxon>Bacillati</taxon>
        <taxon>Actinomycetota</taxon>
        <taxon>Actinomycetes</taxon>
        <taxon>Kineosporiales</taxon>
        <taxon>Kineosporiaceae</taxon>
        <taxon>Kineosporia</taxon>
    </lineage>
</organism>
<gene>
    <name evidence="3" type="ORF">GCM10022223_49440</name>
</gene>
<dbReference type="InterPro" id="IPR029044">
    <property type="entry name" value="Nucleotide-diphossugar_trans"/>
</dbReference>
<evidence type="ECO:0000313" key="4">
    <source>
        <dbReference type="Proteomes" id="UP001501074"/>
    </source>
</evidence>
<dbReference type="CDD" id="cd00761">
    <property type="entry name" value="Glyco_tranf_GTA_type"/>
    <property type="match status" value="1"/>
</dbReference>
<proteinExistence type="predicted"/>
<comment type="caution">
    <text evidence="3">The sequence shown here is derived from an EMBL/GenBank/DDBJ whole genome shotgun (WGS) entry which is preliminary data.</text>
</comment>
<feature type="compositionally biased region" description="Low complexity" evidence="1">
    <location>
        <begin position="416"/>
        <end position="441"/>
    </location>
</feature>
<feature type="region of interest" description="Disordered" evidence="1">
    <location>
        <begin position="345"/>
        <end position="455"/>
    </location>
</feature>
<dbReference type="InterPro" id="IPR001173">
    <property type="entry name" value="Glyco_trans_2-like"/>
</dbReference>
<protein>
    <submittedName>
        <fullName evidence="3">Glycosyltransferase</fullName>
    </submittedName>
</protein>
<sequence>MGLTVHTAFNLRALRQPENDPDEVGERVTVLLPVRNEAGRVAPCLASLLDQIRVPYLEILVIDDGSTDGTAEVVRATAAGDPRVRVISAGDPPEGWLGKPNACHAGARLASGSVLVFVDADVLFAPHALAAAVNLLRKSDLQLVSPYPRQLAGTAGERLVQPLLQWSWLTTLPLNKAENSPRASLSAANGQFLVVDTEIYRDSGGHAAPTVRGAVLDDIALLRSVKAAGGRGGVVDGTHLAVCRMYGDWAELRDGYTKSLWSAFGGRAGAGAVVAGLGVVYLVPPIAALTGSLTGFSGYLAGVVGRYLVAERTDGRSLPDAFAHPASIGVFGWLVGRSLRASGRGELSWRGRPVGRGSARQPAFVPGTEPSTTTNQVSPGLHTEPEQPAVPSLRTEPDPSAVPSPHPEPSQPSTPGPYAGPGQPAAPGPYAGPGQPAAPGPHTQPDQPADSPKGR</sequence>
<keyword evidence="4" id="KW-1185">Reference proteome</keyword>
<evidence type="ECO:0000256" key="1">
    <source>
        <dbReference type="SAM" id="MobiDB-lite"/>
    </source>
</evidence>
<evidence type="ECO:0000313" key="3">
    <source>
        <dbReference type="EMBL" id="GAA3626293.1"/>
    </source>
</evidence>
<evidence type="ECO:0000259" key="2">
    <source>
        <dbReference type="Pfam" id="PF00535"/>
    </source>
</evidence>
<feature type="compositionally biased region" description="Pro residues" evidence="1">
    <location>
        <begin position="400"/>
        <end position="415"/>
    </location>
</feature>
<dbReference type="Gene3D" id="3.90.550.10">
    <property type="entry name" value="Spore Coat Polysaccharide Biosynthesis Protein SpsA, Chain A"/>
    <property type="match status" value="1"/>
</dbReference>